<keyword evidence="8 11" id="KW-0862">Zinc</keyword>
<dbReference type="SMART" id="SM00184">
    <property type="entry name" value="RING"/>
    <property type="match status" value="1"/>
</dbReference>
<dbReference type="InterPro" id="IPR017907">
    <property type="entry name" value="Znf_RING_CS"/>
</dbReference>
<dbReference type="SUPFAM" id="SSF57850">
    <property type="entry name" value="RING/U-box"/>
    <property type="match status" value="1"/>
</dbReference>
<comment type="pathway">
    <text evidence="3 11">Protein modification; protein ubiquitination.</text>
</comment>
<keyword evidence="6 10" id="KW-0863">Zinc-finger</keyword>
<keyword evidence="4 11" id="KW-0808">Transferase</keyword>
<dbReference type="PROSITE" id="PS00518">
    <property type="entry name" value="ZF_RING_1"/>
    <property type="match status" value="1"/>
</dbReference>
<reference evidence="13 14" key="1">
    <citation type="journal article" date="2021" name="BMC Genomics">
        <title>Datura genome reveals duplications of psychoactive alkaloid biosynthetic genes and high mutation rate following tissue culture.</title>
        <authorList>
            <person name="Rajewski A."/>
            <person name="Carter-House D."/>
            <person name="Stajich J."/>
            <person name="Litt A."/>
        </authorList>
    </citation>
    <scope>NUCLEOTIDE SEQUENCE [LARGE SCALE GENOMIC DNA]</scope>
    <source>
        <strain evidence="13">AR-01</strain>
    </source>
</reference>
<comment type="domain">
    <text evidence="11">The RING-type zinc finger domain is responsible for E3 ligase activity.</text>
</comment>
<dbReference type="EC" id="2.3.2.27" evidence="11"/>
<comment type="subcellular location">
    <subcellularLocation>
        <location evidence="2">Endomembrane system</location>
    </subcellularLocation>
    <subcellularLocation>
        <location evidence="11">Endoplasmic reticulum membrane</location>
        <topology evidence="11">Single-pass type IV membrane protein</topology>
    </subcellularLocation>
</comment>
<feature type="domain" description="RING-type" evidence="12">
    <location>
        <begin position="74"/>
        <end position="122"/>
    </location>
</feature>
<evidence type="ECO:0000256" key="10">
    <source>
        <dbReference type="PROSITE-ProRule" id="PRU00175"/>
    </source>
</evidence>
<evidence type="ECO:0000313" key="14">
    <source>
        <dbReference type="Proteomes" id="UP000823775"/>
    </source>
</evidence>
<dbReference type="InterPro" id="IPR045103">
    <property type="entry name" value="RNF5/RNF185-like"/>
</dbReference>
<dbReference type="PROSITE" id="PS50089">
    <property type="entry name" value="ZF_RING_2"/>
    <property type="match status" value="1"/>
</dbReference>
<keyword evidence="11" id="KW-0256">Endoplasmic reticulum</keyword>
<comment type="caution">
    <text evidence="13">The sequence shown here is derived from an EMBL/GenBank/DDBJ whole genome shotgun (WGS) entry which is preliminary data.</text>
</comment>
<evidence type="ECO:0000313" key="13">
    <source>
        <dbReference type="EMBL" id="MCE2055560.1"/>
    </source>
</evidence>
<dbReference type="Gene3D" id="3.30.40.10">
    <property type="entry name" value="Zinc/RING finger domain, C3HC4 (zinc finger)"/>
    <property type="match status" value="1"/>
</dbReference>
<evidence type="ECO:0000256" key="9">
    <source>
        <dbReference type="ARBA" id="ARBA00023136"/>
    </source>
</evidence>
<evidence type="ECO:0000256" key="5">
    <source>
        <dbReference type="ARBA" id="ARBA00022723"/>
    </source>
</evidence>
<gene>
    <name evidence="13" type="ORF">HAX54_042878</name>
</gene>
<accession>A0ABS8W226</accession>
<sequence length="197" mass="21256">MSTLGIIAPCFPHFLTTAQLTAVFEIAVDLASFRTNSADHLLFVLRRRRHLPKEREPVPDPTANSGNMMGCFDCNICLDSAHDPVVTLCGHLYCWPCIYQWLRVENSAPGSEETLLKCPVCKSHISNSSLVPLYGRGTSAAECRSNESQVDVAAFLAGLKPFGQQPPTILPHAFGGYAAIAPSSFGGTAMTASAQWS</sequence>
<evidence type="ECO:0000256" key="8">
    <source>
        <dbReference type="ARBA" id="ARBA00022833"/>
    </source>
</evidence>
<dbReference type="Pfam" id="PF00097">
    <property type="entry name" value="zf-C3HC4"/>
    <property type="match status" value="1"/>
</dbReference>
<dbReference type="EMBL" id="JACEIK010006350">
    <property type="protein sequence ID" value="MCE2055560.1"/>
    <property type="molecule type" value="Genomic_DNA"/>
</dbReference>
<comment type="catalytic activity">
    <reaction evidence="1 11">
        <text>S-ubiquitinyl-[E2 ubiquitin-conjugating enzyme]-L-cysteine + [acceptor protein]-L-lysine = [E2 ubiquitin-conjugating enzyme]-L-cysteine + N(6)-ubiquitinyl-[acceptor protein]-L-lysine.</text>
        <dbReference type="EC" id="2.3.2.27"/>
    </reaction>
</comment>
<comment type="function">
    <text evidence="11">E3 ubiquitin-protein ligase.</text>
</comment>
<evidence type="ECO:0000256" key="7">
    <source>
        <dbReference type="ARBA" id="ARBA00022786"/>
    </source>
</evidence>
<organism evidence="13 14">
    <name type="scientific">Datura stramonium</name>
    <name type="common">Jimsonweed</name>
    <name type="synonym">Common thornapple</name>
    <dbReference type="NCBI Taxonomy" id="4076"/>
    <lineage>
        <taxon>Eukaryota</taxon>
        <taxon>Viridiplantae</taxon>
        <taxon>Streptophyta</taxon>
        <taxon>Embryophyta</taxon>
        <taxon>Tracheophyta</taxon>
        <taxon>Spermatophyta</taxon>
        <taxon>Magnoliopsida</taxon>
        <taxon>eudicotyledons</taxon>
        <taxon>Gunneridae</taxon>
        <taxon>Pentapetalae</taxon>
        <taxon>asterids</taxon>
        <taxon>lamiids</taxon>
        <taxon>Solanales</taxon>
        <taxon>Solanaceae</taxon>
        <taxon>Solanoideae</taxon>
        <taxon>Datureae</taxon>
        <taxon>Datura</taxon>
    </lineage>
</organism>
<keyword evidence="5 11" id="KW-0479">Metal-binding</keyword>
<evidence type="ECO:0000256" key="3">
    <source>
        <dbReference type="ARBA" id="ARBA00004906"/>
    </source>
</evidence>
<name>A0ABS8W226_DATST</name>
<proteinExistence type="predicted"/>
<dbReference type="InterPro" id="IPR013083">
    <property type="entry name" value="Znf_RING/FYVE/PHD"/>
</dbReference>
<evidence type="ECO:0000256" key="2">
    <source>
        <dbReference type="ARBA" id="ARBA00004308"/>
    </source>
</evidence>
<evidence type="ECO:0000259" key="12">
    <source>
        <dbReference type="PROSITE" id="PS50089"/>
    </source>
</evidence>
<dbReference type="Proteomes" id="UP000823775">
    <property type="component" value="Unassembled WGS sequence"/>
</dbReference>
<dbReference type="InterPro" id="IPR018957">
    <property type="entry name" value="Znf_C3HC4_RING-type"/>
</dbReference>
<evidence type="ECO:0000256" key="6">
    <source>
        <dbReference type="ARBA" id="ARBA00022771"/>
    </source>
</evidence>
<keyword evidence="14" id="KW-1185">Reference proteome</keyword>
<evidence type="ECO:0000256" key="4">
    <source>
        <dbReference type="ARBA" id="ARBA00022679"/>
    </source>
</evidence>
<dbReference type="InterPro" id="IPR001841">
    <property type="entry name" value="Znf_RING"/>
</dbReference>
<evidence type="ECO:0000256" key="1">
    <source>
        <dbReference type="ARBA" id="ARBA00000900"/>
    </source>
</evidence>
<dbReference type="PANTHER" id="PTHR12313">
    <property type="entry name" value="E3 UBIQUITIN-PROTEIN LIGASE RNF5-RELATED"/>
    <property type="match status" value="1"/>
</dbReference>
<evidence type="ECO:0000256" key="11">
    <source>
        <dbReference type="RuleBase" id="RU369090"/>
    </source>
</evidence>
<keyword evidence="7 11" id="KW-0833">Ubl conjugation pathway</keyword>
<keyword evidence="9" id="KW-0472">Membrane</keyword>
<protein>
    <recommendedName>
        <fullName evidence="11">E3 ubiquitin-protein ligase RMA</fullName>
        <ecNumber evidence="11">2.3.2.27</ecNumber>
    </recommendedName>
    <alternativeName>
        <fullName evidence="11">Protein RING membrane-anchor</fullName>
    </alternativeName>
    <alternativeName>
        <fullName evidence="11">RING-type E3 ubiquitin transferase RMA</fullName>
    </alternativeName>
</protein>